<dbReference type="GO" id="GO:0003700">
    <property type="term" value="F:DNA-binding transcription factor activity"/>
    <property type="evidence" value="ECO:0007669"/>
    <property type="project" value="InterPro"/>
</dbReference>
<dbReference type="RefSeq" id="WP_106373697.1">
    <property type="nucleotide sequence ID" value="NZ_PVTK01000001.1"/>
</dbReference>
<keyword evidence="3" id="KW-1185">Reference proteome</keyword>
<dbReference type="OrthoDB" id="3237351at2"/>
<dbReference type="Gene3D" id="1.10.10.10">
    <property type="entry name" value="Winged helix-like DNA-binding domain superfamily/Winged helix DNA-binding domain"/>
    <property type="match status" value="1"/>
</dbReference>
<dbReference type="GO" id="GO:0003677">
    <property type="term" value="F:DNA binding"/>
    <property type="evidence" value="ECO:0007669"/>
    <property type="project" value="InterPro"/>
</dbReference>
<evidence type="ECO:0000259" key="1">
    <source>
        <dbReference type="PROSITE" id="PS51071"/>
    </source>
</evidence>
<proteinExistence type="predicted"/>
<dbReference type="InterPro" id="IPR046348">
    <property type="entry name" value="SIS_dom_sf"/>
</dbReference>
<name>A0A2T0V984_9GAMM</name>
<dbReference type="Pfam" id="PF01418">
    <property type="entry name" value="HTH_6"/>
    <property type="match status" value="1"/>
</dbReference>
<dbReference type="PANTHER" id="PTHR30514:SF18">
    <property type="entry name" value="RPIR-FAMILY TRANSCRIPTIONAL REGULATOR"/>
    <property type="match status" value="1"/>
</dbReference>
<organism evidence="2 3">
    <name type="scientific">Vreelandella songnenensis</name>
    <dbReference type="NCBI Taxonomy" id="1176243"/>
    <lineage>
        <taxon>Bacteria</taxon>
        <taxon>Pseudomonadati</taxon>
        <taxon>Pseudomonadota</taxon>
        <taxon>Gammaproteobacteria</taxon>
        <taxon>Oceanospirillales</taxon>
        <taxon>Halomonadaceae</taxon>
        <taxon>Vreelandella</taxon>
    </lineage>
</organism>
<dbReference type="Proteomes" id="UP000237647">
    <property type="component" value="Unassembled WGS sequence"/>
</dbReference>
<reference evidence="2 3" key="1">
    <citation type="submission" date="2018-03" db="EMBL/GenBank/DDBJ databases">
        <title>Genomic Encyclopedia of Type Strains, Phase III (KMG-III): the genomes of soil and plant-associated and newly described type strains.</title>
        <authorList>
            <person name="Whitman W."/>
        </authorList>
    </citation>
    <scope>NUCLEOTIDE SEQUENCE [LARGE SCALE GENOMIC DNA]</scope>
    <source>
        <strain evidence="2 3">CGMCC 1.12152</strain>
    </source>
</reference>
<dbReference type="PROSITE" id="PS51071">
    <property type="entry name" value="HTH_RPIR"/>
    <property type="match status" value="1"/>
</dbReference>
<dbReference type="InterPro" id="IPR047640">
    <property type="entry name" value="RpiR-like"/>
</dbReference>
<dbReference type="Gene3D" id="3.40.50.10490">
    <property type="entry name" value="Glucose-6-phosphate isomerase like protein, domain 1"/>
    <property type="match status" value="1"/>
</dbReference>
<accession>A0A2T0V984</accession>
<feature type="domain" description="HTH rpiR-type" evidence="1">
    <location>
        <begin position="10"/>
        <end position="86"/>
    </location>
</feature>
<dbReference type="InterPro" id="IPR009057">
    <property type="entry name" value="Homeodomain-like_sf"/>
</dbReference>
<comment type="caution">
    <text evidence="2">The sequence shown here is derived from an EMBL/GenBank/DDBJ whole genome shotgun (WGS) entry which is preliminary data.</text>
</comment>
<protein>
    <submittedName>
        <fullName evidence="2">RpiR family transcriptional regulator</fullName>
    </submittedName>
</protein>
<dbReference type="PANTHER" id="PTHR30514">
    <property type="entry name" value="GLUCOKINASE"/>
    <property type="match status" value="1"/>
</dbReference>
<dbReference type="GO" id="GO:0097367">
    <property type="term" value="F:carbohydrate derivative binding"/>
    <property type="evidence" value="ECO:0007669"/>
    <property type="project" value="InterPro"/>
</dbReference>
<evidence type="ECO:0000313" key="3">
    <source>
        <dbReference type="Proteomes" id="UP000237647"/>
    </source>
</evidence>
<evidence type="ECO:0000313" key="2">
    <source>
        <dbReference type="EMBL" id="PRY66755.1"/>
    </source>
</evidence>
<dbReference type="InterPro" id="IPR000281">
    <property type="entry name" value="HTH_RpiR"/>
</dbReference>
<sequence length="288" mass="32332">MAISSSSSMPHIGQRITRQFAELSAQEQRVATFILDHFDDLATFSAADLARSTGVSKSTVSRLFRRLGFENFQVVKQHARQLRSLGVPLVTGSERPDEAHFKRHLTREHDNLRQTFANVAPEHFEAVVNALDHAGRIVLIGFRNSYPLAVHFRQQLIQARDHVSLAPQPNQSLAEEIVSLGEKDVVVLFGFRRRPAVFNTLLATLAAKECRVLLFGDATARGHAPRVDWWLECPLDTVSAFDSYASAMSLISLLSNSLLHQRLTEGRARIHAIGELYQDIDELELCER</sequence>
<dbReference type="GO" id="GO:1901135">
    <property type="term" value="P:carbohydrate derivative metabolic process"/>
    <property type="evidence" value="ECO:0007669"/>
    <property type="project" value="InterPro"/>
</dbReference>
<dbReference type="InterPro" id="IPR036388">
    <property type="entry name" value="WH-like_DNA-bd_sf"/>
</dbReference>
<gene>
    <name evidence="2" type="ORF">B0H98_101750</name>
</gene>
<dbReference type="SUPFAM" id="SSF53697">
    <property type="entry name" value="SIS domain"/>
    <property type="match status" value="1"/>
</dbReference>
<dbReference type="EMBL" id="PVTK01000001">
    <property type="protein sequence ID" value="PRY66755.1"/>
    <property type="molecule type" value="Genomic_DNA"/>
</dbReference>
<dbReference type="AlphaFoldDB" id="A0A2T0V984"/>
<dbReference type="SUPFAM" id="SSF46689">
    <property type="entry name" value="Homeodomain-like"/>
    <property type="match status" value="1"/>
</dbReference>